<sequence>MTTVNGLAFFDLDGTLLDGNSQITPEISAAMKALQDNKIIPVIATGRTNLEVTDFAEKTGINSFITMNGQHVLFEGEIVYSQIIPKDVCRRLHHKTQELNHEIGYYTPESIRVSAHTPMVKKAYDFINSPLPRLDSTFYEENNVNMFLAFCEEDDTLYHEAFPELTFFRNGPHAIDIISKGGSKGNGVRELVKALNLEGVPTYGFGDGTNDIDLLKACDNRIAMGNAIPALKELATYITAKNTEGGIVQALRHFNLID</sequence>
<dbReference type="RefSeq" id="WP_275468824.1">
    <property type="nucleotide sequence ID" value="NZ_CP110232.1"/>
</dbReference>
<protein>
    <submittedName>
        <fullName evidence="1">Cof-type HAD-IIB family hydrolase</fullName>
    </submittedName>
</protein>
<name>A0AAF0I905_9ENTE</name>
<dbReference type="PANTHER" id="PTHR10000:SF25">
    <property type="entry name" value="PHOSPHATASE YKRA-RELATED"/>
    <property type="match status" value="1"/>
</dbReference>
<proteinExistence type="predicted"/>
<keyword evidence="2" id="KW-1185">Reference proteome</keyword>
<evidence type="ECO:0000313" key="2">
    <source>
        <dbReference type="Proteomes" id="UP001179647"/>
    </source>
</evidence>
<keyword evidence="1" id="KW-0378">Hydrolase</keyword>
<dbReference type="KEGG" id="vie:OL234_08595"/>
<dbReference type="GO" id="GO:0005829">
    <property type="term" value="C:cytosol"/>
    <property type="evidence" value="ECO:0007669"/>
    <property type="project" value="TreeGrafter"/>
</dbReference>
<dbReference type="GO" id="GO:0000287">
    <property type="term" value="F:magnesium ion binding"/>
    <property type="evidence" value="ECO:0007669"/>
    <property type="project" value="TreeGrafter"/>
</dbReference>
<organism evidence="1 2">
    <name type="scientific">Vagococcus intermedius</name>
    <dbReference type="NCBI Taxonomy" id="2991418"/>
    <lineage>
        <taxon>Bacteria</taxon>
        <taxon>Bacillati</taxon>
        <taxon>Bacillota</taxon>
        <taxon>Bacilli</taxon>
        <taxon>Lactobacillales</taxon>
        <taxon>Enterococcaceae</taxon>
        <taxon>Vagococcus</taxon>
    </lineage>
</organism>
<dbReference type="Proteomes" id="UP001179647">
    <property type="component" value="Chromosome"/>
</dbReference>
<dbReference type="SUPFAM" id="SSF56784">
    <property type="entry name" value="HAD-like"/>
    <property type="match status" value="1"/>
</dbReference>
<accession>A0AAF0I905</accession>
<evidence type="ECO:0000313" key="1">
    <source>
        <dbReference type="EMBL" id="WEG73022.1"/>
    </source>
</evidence>
<dbReference type="InterPro" id="IPR023214">
    <property type="entry name" value="HAD_sf"/>
</dbReference>
<dbReference type="SFLD" id="SFLDS00003">
    <property type="entry name" value="Haloacid_Dehalogenase"/>
    <property type="match status" value="1"/>
</dbReference>
<dbReference type="AlphaFoldDB" id="A0AAF0I905"/>
<dbReference type="InterPro" id="IPR036412">
    <property type="entry name" value="HAD-like_sf"/>
</dbReference>
<dbReference type="NCBIfam" id="TIGR01484">
    <property type="entry name" value="HAD-SF-IIB"/>
    <property type="match status" value="1"/>
</dbReference>
<dbReference type="SFLD" id="SFLDG01140">
    <property type="entry name" value="C2.B:_Phosphomannomutase_and_P"/>
    <property type="match status" value="1"/>
</dbReference>
<dbReference type="Pfam" id="PF08282">
    <property type="entry name" value="Hydrolase_3"/>
    <property type="match status" value="1"/>
</dbReference>
<dbReference type="PANTHER" id="PTHR10000">
    <property type="entry name" value="PHOSPHOSERINE PHOSPHATASE"/>
    <property type="match status" value="1"/>
</dbReference>
<gene>
    <name evidence="1" type="ORF">OL234_08595</name>
</gene>
<reference evidence="1" key="1">
    <citation type="submission" date="2022-10" db="EMBL/GenBank/DDBJ databases">
        <title>Vagococcus sp. isolated from poultry meat.</title>
        <authorList>
            <person name="Johansson P."/>
            <person name="Bjorkroth J."/>
        </authorList>
    </citation>
    <scope>NUCLEOTIDE SEQUENCE</scope>
    <source>
        <strain evidence="1">STAA11</strain>
    </source>
</reference>
<dbReference type="EMBL" id="CP110232">
    <property type="protein sequence ID" value="WEG73022.1"/>
    <property type="molecule type" value="Genomic_DNA"/>
</dbReference>
<dbReference type="InterPro" id="IPR000150">
    <property type="entry name" value="Cof"/>
</dbReference>
<dbReference type="GO" id="GO:0016791">
    <property type="term" value="F:phosphatase activity"/>
    <property type="evidence" value="ECO:0007669"/>
    <property type="project" value="UniProtKB-ARBA"/>
</dbReference>
<dbReference type="Gene3D" id="3.30.1240.10">
    <property type="match status" value="1"/>
</dbReference>
<dbReference type="NCBIfam" id="TIGR00099">
    <property type="entry name" value="Cof-subfamily"/>
    <property type="match status" value="1"/>
</dbReference>
<dbReference type="InterPro" id="IPR006379">
    <property type="entry name" value="HAD-SF_hydro_IIB"/>
</dbReference>
<dbReference type="Gene3D" id="3.40.50.1000">
    <property type="entry name" value="HAD superfamily/HAD-like"/>
    <property type="match status" value="1"/>
</dbReference>